<evidence type="ECO:0000313" key="2">
    <source>
        <dbReference type="EMBL" id="KAK1314729.1"/>
    </source>
</evidence>
<reference evidence="2" key="2">
    <citation type="submission" date="2023-06" db="EMBL/GenBank/DDBJ databases">
        <authorList>
            <person name="Ma L."/>
            <person name="Liu K.-W."/>
            <person name="Li Z."/>
            <person name="Hsiao Y.-Y."/>
            <person name="Qi Y."/>
            <person name="Fu T."/>
            <person name="Tang G."/>
            <person name="Zhang D."/>
            <person name="Sun W.-H."/>
            <person name="Liu D.-K."/>
            <person name="Li Y."/>
            <person name="Chen G.-Z."/>
            <person name="Liu X.-D."/>
            <person name="Liao X.-Y."/>
            <person name="Jiang Y.-T."/>
            <person name="Yu X."/>
            <person name="Hao Y."/>
            <person name="Huang J."/>
            <person name="Zhao X.-W."/>
            <person name="Ke S."/>
            <person name="Chen Y.-Y."/>
            <person name="Wu W.-L."/>
            <person name="Hsu J.-L."/>
            <person name="Lin Y.-F."/>
            <person name="Huang M.-D."/>
            <person name="Li C.-Y."/>
            <person name="Huang L."/>
            <person name="Wang Z.-W."/>
            <person name="Zhao X."/>
            <person name="Zhong W.-Y."/>
            <person name="Peng D.-H."/>
            <person name="Ahmad S."/>
            <person name="Lan S."/>
            <person name="Zhang J.-S."/>
            <person name="Tsai W.-C."/>
            <person name="Van De Peer Y."/>
            <person name="Liu Z.-J."/>
        </authorList>
    </citation>
    <scope>NUCLEOTIDE SEQUENCE</scope>
    <source>
        <strain evidence="2">CP</strain>
        <tissue evidence="2">Leaves</tissue>
    </source>
</reference>
<organism evidence="2 3">
    <name type="scientific">Acorus calamus</name>
    <name type="common">Sweet flag</name>
    <dbReference type="NCBI Taxonomy" id="4465"/>
    <lineage>
        <taxon>Eukaryota</taxon>
        <taxon>Viridiplantae</taxon>
        <taxon>Streptophyta</taxon>
        <taxon>Embryophyta</taxon>
        <taxon>Tracheophyta</taxon>
        <taxon>Spermatophyta</taxon>
        <taxon>Magnoliopsida</taxon>
        <taxon>Liliopsida</taxon>
        <taxon>Acoraceae</taxon>
        <taxon>Acorus</taxon>
    </lineage>
</organism>
<proteinExistence type="predicted"/>
<comment type="caution">
    <text evidence="2">The sequence shown here is derived from an EMBL/GenBank/DDBJ whole genome shotgun (WGS) entry which is preliminary data.</text>
</comment>
<dbReference type="EMBL" id="JAUJYO010000006">
    <property type="protein sequence ID" value="KAK1314729.1"/>
    <property type="molecule type" value="Genomic_DNA"/>
</dbReference>
<keyword evidence="1" id="KW-0812">Transmembrane</keyword>
<dbReference type="AlphaFoldDB" id="A0AAV9EP43"/>
<accession>A0AAV9EP43</accession>
<reference evidence="2" key="1">
    <citation type="journal article" date="2023" name="Nat. Commun.">
        <title>Diploid and tetraploid genomes of Acorus and the evolution of monocots.</title>
        <authorList>
            <person name="Ma L."/>
            <person name="Liu K.W."/>
            <person name="Li Z."/>
            <person name="Hsiao Y.Y."/>
            <person name="Qi Y."/>
            <person name="Fu T."/>
            <person name="Tang G.D."/>
            <person name="Zhang D."/>
            <person name="Sun W.H."/>
            <person name="Liu D.K."/>
            <person name="Li Y."/>
            <person name="Chen G.Z."/>
            <person name="Liu X.D."/>
            <person name="Liao X.Y."/>
            <person name="Jiang Y.T."/>
            <person name="Yu X."/>
            <person name="Hao Y."/>
            <person name="Huang J."/>
            <person name="Zhao X.W."/>
            <person name="Ke S."/>
            <person name="Chen Y.Y."/>
            <person name="Wu W.L."/>
            <person name="Hsu J.L."/>
            <person name="Lin Y.F."/>
            <person name="Huang M.D."/>
            <person name="Li C.Y."/>
            <person name="Huang L."/>
            <person name="Wang Z.W."/>
            <person name="Zhao X."/>
            <person name="Zhong W.Y."/>
            <person name="Peng D.H."/>
            <person name="Ahmad S."/>
            <person name="Lan S."/>
            <person name="Zhang J.S."/>
            <person name="Tsai W.C."/>
            <person name="Van de Peer Y."/>
            <person name="Liu Z.J."/>
        </authorList>
    </citation>
    <scope>NUCLEOTIDE SEQUENCE</scope>
    <source>
        <strain evidence="2">CP</strain>
    </source>
</reference>
<keyword evidence="3" id="KW-1185">Reference proteome</keyword>
<feature type="transmembrane region" description="Helical" evidence="1">
    <location>
        <begin position="76"/>
        <end position="105"/>
    </location>
</feature>
<name>A0AAV9EP43_ACOCL</name>
<protein>
    <submittedName>
        <fullName evidence="2">Uncharacterized protein</fullName>
    </submittedName>
</protein>
<evidence type="ECO:0000256" key="1">
    <source>
        <dbReference type="SAM" id="Phobius"/>
    </source>
</evidence>
<gene>
    <name evidence="2" type="ORF">QJS10_CPA06g01343</name>
</gene>
<keyword evidence="1" id="KW-0472">Membrane</keyword>
<evidence type="ECO:0000313" key="3">
    <source>
        <dbReference type="Proteomes" id="UP001180020"/>
    </source>
</evidence>
<keyword evidence="1" id="KW-1133">Transmembrane helix</keyword>
<dbReference type="Proteomes" id="UP001180020">
    <property type="component" value="Unassembled WGS sequence"/>
</dbReference>
<sequence>MADPVQVQSPTHQAILVASLPPIAASGHTHRTKNRSEEHPQCFMWVDELCRAHGLDSFPMPVQKKVEKAASVARPIGLLIFGCCSCLCIILMVFVIFFLLVLLAIK</sequence>